<dbReference type="SMART" id="SM00060">
    <property type="entry name" value="FN3"/>
    <property type="match status" value="4"/>
</dbReference>
<feature type="signal peptide" evidence="2">
    <location>
        <begin position="1"/>
        <end position="24"/>
    </location>
</feature>
<dbReference type="NCBIfam" id="TIGR04183">
    <property type="entry name" value="Por_Secre_tail"/>
    <property type="match status" value="1"/>
</dbReference>
<dbReference type="InterPro" id="IPR003961">
    <property type="entry name" value="FN3_dom"/>
</dbReference>
<dbReference type="Pfam" id="PF18962">
    <property type="entry name" value="Por_Secre_tail"/>
    <property type="match status" value="1"/>
</dbReference>
<dbReference type="InterPro" id="IPR026444">
    <property type="entry name" value="Secre_tail"/>
</dbReference>
<organism evidence="4 5">
    <name type="scientific">Hymenobacter monticola</name>
    <dbReference type="NCBI Taxonomy" id="1705399"/>
    <lineage>
        <taxon>Bacteria</taxon>
        <taxon>Pseudomonadati</taxon>
        <taxon>Bacteroidota</taxon>
        <taxon>Cytophagia</taxon>
        <taxon>Cytophagales</taxon>
        <taxon>Hymenobacteraceae</taxon>
        <taxon>Hymenobacter</taxon>
    </lineage>
</organism>
<dbReference type="Pfam" id="PF00041">
    <property type="entry name" value="fn3"/>
    <property type="match status" value="3"/>
</dbReference>
<accession>A0ABY4B9F9</accession>
<name>A0ABY4B9F9_9BACT</name>
<feature type="domain" description="Fibronectin type-III" evidence="3">
    <location>
        <begin position="125"/>
        <end position="212"/>
    </location>
</feature>
<gene>
    <name evidence="4" type="ORF">MTP16_09025</name>
</gene>
<feature type="domain" description="Fibronectin type-III" evidence="3">
    <location>
        <begin position="309"/>
        <end position="400"/>
    </location>
</feature>
<dbReference type="InterPro" id="IPR013783">
    <property type="entry name" value="Ig-like_fold"/>
</dbReference>
<evidence type="ECO:0000259" key="3">
    <source>
        <dbReference type="PROSITE" id="PS50853"/>
    </source>
</evidence>
<evidence type="ECO:0000313" key="4">
    <source>
        <dbReference type="EMBL" id="UOE35772.1"/>
    </source>
</evidence>
<dbReference type="RefSeq" id="WP_243518529.1">
    <property type="nucleotide sequence ID" value="NZ_CP094534.1"/>
</dbReference>
<dbReference type="Proteomes" id="UP000831390">
    <property type="component" value="Chromosome"/>
</dbReference>
<dbReference type="CDD" id="cd00063">
    <property type="entry name" value="FN3"/>
    <property type="match status" value="3"/>
</dbReference>
<dbReference type="PANTHER" id="PTHR46708:SF2">
    <property type="entry name" value="FIBRONECTIN TYPE-III DOMAIN-CONTAINING PROTEIN"/>
    <property type="match status" value="1"/>
</dbReference>
<dbReference type="SUPFAM" id="SSF49265">
    <property type="entry name" value="Fibronectin type III"/>
    <property type="match status" value="2"/>
</dbReference>
<dbReference type="EMBL" id="CP094534">
    <property type="protein sequence ID" value="UOE35772.1"/>
    <property type="molecule type" value="Genomic_DNA"/>
</dbReference>
<feature type="chain" id="PRO_5047154186" evidence="2">
    <location>
        <begin position="25"/>
        <end position="489"/>
    </location>
</feature>
<dbReference type="PANTHER" id="PTHR46708">
    <property type="entry name" value="TENASCIN"/>
    <property type="match status" value="1"/>
</dbReference>
<dbReference type="InterPro" id="IPR050991">
    <property type="entry name" value="ECM_Regulatory_Proteins"/>
</dbReference>
<dbReference type="InterPro" id="IPR036116">
    <property type="entry name" value="FN3_sf"/>
</dbReference>
<keyword evidence="5" id="KW-1185">Reference proteome</keyword>
<feature type="domain" description="Fibronectin type-III" evidence="3">
    <location>
        <begin position="29"/>
        <end position="121"/>
    </location>
</feature>
<protein>
    <submittedName>
        <fullName evidence="4">Fibronectin type III domain-containing protein</fullName>
    </submittedName>
</protein>
<dbReference type="PROSITE" id="PS50853">
    <property type="entry name" value="FN3"/>
    <property type="match status" value="3"/>
</dbReference>
<evidence type="ECO:0000256" key="1">
    <source>
        <dbReference type="ARBA" id="ARBA00022737"/>
    </source>
</evidence>
<reference evidence="4 5" key="1">
    <citation type="submission" date="2022-03" db="EMBL/GenBank/DDBJ databases">
        <title>Hymenobactersp. isolated from the air.</title>
        <authorList>
            <person name="Won M."/>
            <person name="Kwon S.-W."/>
        </authorList>
    </citation>
    <scope>NUCLEOTIDE SEQUENCE [LARGE SCALE GENOMIC DNA]</scope>
    <source>
        <strain evidence="4 5">KACC 22596</strain>
    </source>
</reference>
<evidence type="ECO:0000313" key="5">
    <source>
        <dbReference type="Proteomes" id="UP000831390"/>
    </source>
</evidence>
<sequence>MKPFTLFLAMLVAALGWLAPTAQAQICAAPTNVSMTSNSDSTVLITFTPSPNAVSYTVRYFWTGDSTATGIRTITTTTSPVFIAGLQVGRYYVVTISSNCAGGGTSGGTTQVVQVGGTGPVSCAAPTSVSAVATGATSASVGFPSVSGAIGYQVQYYPLGTALTTTVNTLTSPVALTGLQPNTQYGIRVISICGAGSQSAPVSTTVRTNAPTAPCGTVGNVSTSVTTSTATLNFAPVSGAQSYTVRYYAAGDSINTQTIYTSGSPLTLSALLPNTNYVVRIYTNCTSTSTSGPRLVTLRTLAVPAPCGAVTNVVVTATSASTATVSFTPGVNNTSFTVTYYMPNDSARWVISNASPVTITGLVPGRTYTIQVRSTCGTGATVMYTAGAPITYSFRSALSARTVLGTGTLEVFPNPAHHTVSLVLPAVTGAAQARVTLLNALGQQVRELTLPLSATETRAALNLSGVAPGLYTLRVAAGGQTASQRLAVE</sequence>
<dbReference type="Gene3D" id="2.60.40.10">
    <property type="entry name" value="Immunoglobulins"/>
    <property type="match status" value="4"/>
</dbReference>
<keyword evidence="1" id="KW-0677">Repeat</keyword>
<keyword evidence="2" id="KW-0732">Signal</keyword>
<evidence type="ECO:0000256" key="2">
    <source>
        <dbReference type="SAM" id="SignalP"/>
    </source>
</evidence>
<proteinExistence type="predicted"/>